<dbReference type="EMBL" id="CAXITT010000269">
    <property type="protein sequence ID" value="CAL1537629.1"/>
    <property type="molecule type" value="Genomic_DNA"/>
</dbReference>
<evidence type="ECO:0000256" key="1">
    <source>
        <dbReference type="SAM" id="MobiDB-lite"/>
    </source>
</evidence>
<feature type="non-terminal residue" evidence="2">
    <location>
        <position position="173"/>
    </location>
</feature>
<keyword evidence="3" id="KW-1185">Reference proteome</keyword>
<evidence type="ECO:0000313" key="2">
    <source>
        <dbReference type="EMBL" id="CAL1537629.1"/>
    </source>
</evidence>
<evidence type="ECO:0000313" key="3">
    <source>
        <dbReference type="Proteomes" id="UP001497497"/>
    </source>
</evidence>
<dbReference type="Proteomes" id="UP001497497">
    <property type="component" value="Unassembled WGS sequence"/>
</dbReference>
<organism evidence="2 3">
    <name type="scientific">Lymnaea stagnalis</name>
    <name type="common">Great pond snail</name>
    <name type="synonym">Helix stagnalis</name>
    <dbReference type="NCBI Taxonomy" id="6523"/>
    <lineage>
        <taxon>Eukaryota</taxon>
        <taxon>Metazoa</taxon>
        <taxon>Spiralia</taxon>
        <taxon>Lophotrochozoa</taxon>
        <taxon>Mollusca</taxon>
        <taxon>Gastropoda</taxon>
        <taxon>Heterobranchia</taxon>
        <taxon>Euthyneura</taxon>
        <taxon>Panpulmonata</taxon>
        <taxon>Hygrophila</taxon>
        <taxon>Lymnaeoidea</taxon>
        <taxon>Lymnaeidae</taxon>
        <taxon>Lymnaea</taxon>
    </lineage>
</organism>
<accession>A0AAV2HW03</accession>
<comment type="caution">
    <text evidence="2">The sequence shown here is derived from an EMBL/GenBank/DDBJ whole genome shotgun (WGS) entry which is preliminary data.</text>
</comment>
<gene>
    <name evidence="2" type="ORF">GSLYS_00011532001</name>
</gene>
<reference evidence="2 3" key="1">
    <citation type="submission" date="2024-04" db="EMBL/GenBank/DDBJ databases">
        <authorList>
            <consortium name="Genoscope - CEA"/>
            <person name="William W."/>
        </authorList>
    </citation>
    <scope>NUCLEOTIDE SEQUENCE [LARGE SCALE GENOMIC DNA]</scope>
</reference>
<protein>
    <submittedName>
        <fullName evidence="2">Uncharacterized protein</fullName>
    </submittedName>
</protein>
<dbReference type="AlphaFoldDB" id="A0AAV2HW03"/>
<proteinExistence type="predicted"/>
<feature type="compositionally biased region" description="Low complexity" evidence="1">
    <location>
        <begin position="99"/>
        <end position="113"/>
    </location>
</feature>
<sequence length="173" mass="19189">MKLFKMSSKTEQNQRFVKFINQQLMVLKEEGNTIKMAADDCINKVQSEVDYCVNGGKVSQATCEEISNKIHHAITFFIAKSVELSCLRDDEGDHGHNLSSSAHAMDSSSTTTTHKLDAQHSSNMLSSREVADEAKGQNASEADTSHILTMRLDLLEKAVLSLKKSAEQVQEQQ</sequence>
<name>A0AAV2HW03_LYMST</name>
<feature type="region of interest" description="Disordered" evidence="1">
    <location>
        <begin position="93"/>
        <end position="142"/>
    </location>
</feature>